<reference evidence="1 2" key="1">
    <citation type="submission" date="2022-12" db="EMBL/GenBank/DDBJ databases">
        <title>Genomic features and morphological characterization of a novel Knufia sp. strain isolated from spacecraft assembly facility.</title>
        <authorList>
            <person name="Teixeira M."/>
            <person name="Chander A.M."/>
            <person name="Stajich J.E."/>
            <person name="Venkateswaran K."/>
        </authorList>
    </citation>
    <scope>NUCLEOTIDE SEQUENCE [LARGE SCALE GENOMIC DNA]</scope>
    <source>
        <strain evidence="1 2">FJI-L2-BK-P2</strain>
    </source>
</reference>
<name>A0AAN8IHB0_9EURO</name>
<comment type="caution">
    <text evidence="1">The sequence shown here is derived from an EMBL/GenBank/DDBJ whole genome shotgun (WGS) entry which is preliminary data.</text>
</comment>
<evidence type="ECO:0000313" key="1">
    <source>
        <dbReference type="EMBL" id="KAK5947887.1"/>
    </source>
</evidence>
<organism evidence="1 2">
    <name type="scientific">Knufia fluminis</name>
    <dbReference type="NCBI Taxonomy" id="191047"/>
    <lineage>
        <taxon>Eukaryota</taxon>
        <taxon>Fungi</taxon>
        <taxon>Dikarya</taxon>
        <taxon>Ascomycota</taxon>
        <taxon>Pezizomycotina</taxon>
        <taxon>Eurotiomycetes</taxon>
        <taxon>Chaetothyriomycetidae</taxon>
        <taxon>Chaetothyriales</taxon>
        <taxon>Trichomeriaceae</taxon>
        <taxon>Knufia</taxon>
    </lineage>
</organism>
<accession>A0AAN8IHB0</accession>
<proteinExistence type="predicted"/>
<keyword evidence="2" id="KW-1185">Reference proteome</keyword>
<gene>
    <name evidence="1" type="ORF">OHC33_011094</name>
</gene>
<dbReference type="Proteomes" id="UP001316803">
    <property type="component" value="Unassembled WGS sequence"/>
</dbReference>
<dbReference type="AlphaFoldDB" id="A0AAN8IHB0"/>
<protein>
    <submittedName>
        <fullName evidence="1">Uncharacterized protein</fullName>
    </submittedName>
</protein>
<evidence type="ECO:0000313" key="2">
    <source>
        <dbReference type="Proteomes" id="UP001316803"/>
    </source>
</evidence>
<dbReference type="EMBL" id="JAKLMC020000060">
    <property type="protein sequence ID" value="KAK5947887.1"/>
    <property type="molecule type" value="Genomic_DNA"/>
</dbReference>
<sequence>MSQTRAVLEELPAEVLSMIFQQSFEPYSLVARIETRPPRRAHLQITGLGSCSPLLICKALLPVARQARIERYTGKLFDDTGLYEGGVAQKDLRMTPLLLERTKVLIRYALDVTKFDDSILSRDFSSLRQVRWRVPYYDLQMIGCSLPQFDRKSPSWDTLACEIEHAMNVGDHGWQAARSRLECPSGVVGGLHFQWRARGWAQGQTLEDARTHGWYFKLDVEVQLRDGIYTIIKAEVVPYEHVAADIPERITVLAPVPRPPEV</sequence>